<reference evidence="4 5" key="1">
    <citation type="submission" date="2024-02" db="EMBL/GenBank/DDBJ databases">
        <authorList>
            <person name="Chen Y."/>
            <person name="Shah S."/>
            <person name="Dougan E. K."/>
            <person name="Thang M."/>
            <person name="Chan C."/>
        </authorList>
    </citation>
    <scope>NUCLEOTIDE SEQUENCE [LARGE SCALE GENOMIC DNA]</scope>
</reference>
<dbReference type="InterPro" id="IPR008978">
    <property type="entry name" value="HSP20-like_chaperone"/>
</dbReference>
<organism evidence="4 5">
    <name type="scientific">Durusdinium trenchii</name>
    <dbReference type="NCBI Taxonomy" id="1381693"/>
    <lineage>
        <taxon>Eukaryota</taxon>
        <taxon>Sar</taxon>
        <taxon>Alveolata</taxon>
        <taxon>Dinophyceae</taxon>
        <taxon>Suessiales</taxon>
        <taxon>Symbiodiniaceae</taxon>
        <taxon>Durusdinium</taxon>
    </lineage>
</organism>
<dbReference type="EMBL" id="CAXAMN010003113">
    <property type="protein sequence ID" value="CAK9002931.1"/>
    <property type="molecule type" value="Genomic_DNA"/>
</dbReference>
<keyword evidence="5" id="KW-1185">Reference proteome</keyword>
<dbReference type="InterPro" id="IPR026697">
    <property type="entry name" value="DNAAF6"/>
</dbReference>
<dbReference type="PANTHER" id="PTHR21083">
    <property type="entry name" value="TWISTER"/>
    <property type="match status" value="1"/>
</dbReference>
<protein>
    <recommendedName>
        <fullName evidence="3">PIH1D1/2/3 CS-like domain-containing protein</fullName>
    </recommendedName>
</protein>
<proteinExistence type="inferred from homology"/>
<evidence type="ECO:0000313" key="5">
    <source>
        <dbReference type="Proteomes" id="UP001642484"/>
    </source>
</evidence>
<feature type="compositionally biased region" description="Basic and acidic residues" evidence="2">
    <location>
        <begin position="1"/>
        <end position="17"/>
    </location>
</feature>
<dbReference type="Pfam" id="PF18201">
    <property type="entry name" value="PIH1_CS"/>
    <property type="match status" value="1"/>
</dbReference>
<dbReference type="Proteomes" id="UP001642484">
    <property type="component" value="Unassembled WGS sequence"/>
</dbReference>
<evidence type="ECO:0000256" key="2">
    <source>
        <dbReference type="SAM" id="MobiDB-lite"/>
    </source>
</evidence>
<accession>A0ABP0IJZ5</accession>
<dbReference type="PANTHER" id="PTHR21083:SF0">
    <property type="entry name" value="DYNEIN AXONEMAL ASSEMBLY FACTOR 6"/>
    <property type="match status" value="1"/>
</dbReference>
<name>A0ABP0IJZ5_9DINO</name>
<comment type="caution">
    <text evidence="4">The sequence shown here is derived from an EMBL/GenBank/DDBJ whole genome shotgun (WGS) entry which is preliminary data.</text>
</comment>
<gene>
    <name evidence="4" type="ORF">CCMP2556_LOCUS7073</name>
</gene>
<evidence type="ECO:0000313" key="4">
    <source>
        <dbReference type="EMBL" id="CAK9002931.1"/>
    </source>
</evidence>
<dbReference type="SUPFAM" id="SSF49764">
    <property type="entry name" value="HSP20-like chaperones"/>
    <property type="match status" value="1"/>
</dbReference>
<evidence type="ECO:0000256" key="1">
    <source>
        <dbReference type="ARBA" id="ARBA00008511"/>
    </source>
</evidence>
<feature type="domain" description="PIH1D1/2/3 CS-like" evidence="3">
    <location>
        <begin position="156"/>
        <end position="250"/>
    </location>
</feature>
<feature type="region of interest" description="Disordered" evidence="2">
    <location>
        <begin position="87"/>
        <end position="116"/>
    </location>
</feature>
<evidence type="ECO:0000259" key="3">
    <source>
        <dbReference type="Pfam" id="PF18201"/>
    </source>
</evidence>
<dbReference type="CDD" id="cd00298">
    <property type="entry name" value="ACD_sHsps_p23-like"/>
    <property type="match status" value="1"/>
</dbReference>
<sequence>MSNAREPHTKKLFDRDNCCNPGGRPKSGVFDHPLPSQSVSSLHRGVGGATHGTLAMALSLDGYAAPTGPGVTADQMHGLMDLLGVGREEEQDERSKPPSLHPAAMAGGKPSQAPPNMKVAVRQPKKKDEKAIWQADEFKAASGVVVKSEGDDRAIPKYEILPRQKLQASDAYLNLQEMDPSSDRCQELLIKVWLPGEQLRDISVDVLEDRLLLQATKHQLNVALPHKVRKDAGNAKWDKLQGVLSVCVPIDQKVKYFSKPDELFTD</sequence>
<comment type="similarity">
    <text evidence="1">Belongs to the PIH1 family.</text>
</comment>
<feature type="region of interest" description="Disordered" evidence="2">
    <location>
        <begin position="1"/>
        <end position="47"/>
    </location>
</feature>
<dbReference type="InterPro" id="IPR041442">
    <property type="entry name" value="PIH1D1/2/3_CS-like"/>
</dbReference>